<dbReference type="RefSeq" id="WP_152712876.1">
    <property type="nucleotide sequence ID" value="NZ_VOSJ01000057.1"/>
</dbReference>
<feature type="chain" id="PRO_5030135461" evidence="2">
    <location>
        <begin position="25"/>
        <end position="112"/>
    </location>
</feature>
<dbReference type="OrthoDB" id="8020635at2"/>
<protein>
    <submittedName>
        <fullName evidence="3">Uncharacterized protein</fullName>
    </submittedName>
</protein>
<evidence type="ECO:0000313" key="3">
    <source>
        <dbReference type="EMBL" id="MPR26713.1"/>
    </source>
</evidence>
<evidence type="ECO:0000256" key="1">
    <source>
        <dbReference type="SAM" id="MobiDB-lite"/>
    </source>
</evidence>
<name>A0A5N7MIJ4_9HYPH</name>
<dbReference type="Proteomes" id="UP000403266">
    <property type="component" value="Unassembled WGS sequence"/>
</dbReference>
<organism evidence="3 4">
    <name type="scientific">Microvirga tunisiensis</name>
    <dbReference type="NCBI Taxonomy" id="2108360"/>
    <lineage>
        <taxon>Bacteria</taxon>
        <taxon>Pseudomonadati</taxon>
        <taxon>Pseudomonadota</taxon>
        <taxon>Alphaproteobacteria</taxon>
        <taxon>Hyphomicrobiales</taxon>
        <taxon>Methylobacteriaceae</taxon>
        <taxon>Microvirga</taxon>
    </lineage>
</organism>
<dbReference type="AlphaFoldDB" id="A0A5N7MIJ4"/>
<evidence type="ECO:0000313" key="4">
    <source>
        <dbReference type="Proteomes" id="UP000403266"/>
    </source>
</evidence>
<keyword evidence="4" id="KW-1185">Reference proteome</keyword>
<evidence type="ECO:0000256" key="2">
    <source>
        <dbReference type="SAM" id="SignalP"/>
    </source>
</evidence>
<reference evidence="3 4" key="1">
    <citation type="journal article" date="2019" name="Syst. Appl. Microbiol.">
        <title>Microvirga tunisiensis sp. nov., a root nodule symbiotic bacterium isolated from Lupinus micranthus and L. luteus grown in Northern Tunisia.</title>
        <authorList>
            <person name="Msaddak A."/>
            <person name="Rejili M."/>
            <person name="Duran D."/>
            <person name="Mars M."/>
            <person name="Palacios J.M."/>
            <person name="Ruiz-Argueso T."/>
            <person name="Rey L."/>
            <person name="Imperial J."/>
        </authorList>
    </citation>
    <scope>NUCLEOTIDE SEQUENCE [LARGE SCALE GENOMIC DNA]</scope>
    <source>
        <strain evidence="3 4">Lmie10</strain>
    </source>
</reference>
<comment type="caution">
    <text evidence="3">The sequence shown here is derived from an EMBL/GenBank/DDBJ whole genome shotgun (WGS) entry which is preliminary data.</text>
</comment>
<keyword evidence="2" id="KW-0732">Signal</keyword>
<feature type="region of interest" description="Disordered" evidence="1">
    <location>
        <begin position="29"/>
        <end position="56"/>
    </location>
</feature>
<dbReference type="PROSITE" id="PS51257">
    <property type="entry name" value="PROKAR_LIPOPROTEIN"/>
    <property type="match status" value="1"/>
</dbReference>
<feature type="compositionally biased region" description="Basic and acidic residues" evidence="1">
    <location>
        <begin position="43"/>
        <end position="56"/>
    </location>
</feature>
<gene>
    <name evidence="3" type="ORF">FS320_16180</name>
</gene>
<feature type="signal peptide" evidence="2">
    <location>
        <begin position="1"/>
        <end position="24"/>
    </location>
</feature>
<accession>A0A5N7MIJ4</accession>
<sequence length="112" mass="13488">MRKIVFLAVAAMGSCLFVASPSLAQPQIQFGIGPDGRPQVGVRDPEQERYERRERWRERRQEDRSRAYEAGRRDALREERRYDRYESRCRNITIQEENEWGRTVTRRVRRCD</sequence>
<proteinExistence type="predicted"/>
<dbReference type="EMBL" id="VOSK01000058">
    <property type="protein sequence ID" value="MPR26713.1"/>
    <property type="molecule type" value="Genomic_DNA"/>
</dbReference>